<sequence>DIKLSLQASKTEVNHLKELLDKESNVCNALKSELQKTVEELQRVNSTTASLMEEREEIAAQLRLAQSDATAISQAARVRQSELQSEALAATVREHRALTLAAALERSLLLAVSNKAECTARLRLLTMKTEEENTNSNEVYELYERRLKEQLLASMALIARNASHMLARRYLSHWGRVCYLTRCQRMARLQRENRERQRELTLWCEHLSLANSGGIWGDAGEQAAAAAVGNIHSTATTRTRTPLAITGTTNTNTINTNNNTINTTRAISERRNRSSTTAASGSRTVVDTAETDTVTQLDAKDAHSLLDLRCMLTREREITAKLILERNALREALRDSTAVNTELLQQLESKLESTSHPAAV</sequence>
<gene>
    <name evidence="2" type="ORF">TM35_000282130</name>
</gene>
<keyword evidence="1" id="KW-0175">Coiled coil</keyword>
<dbReference type="EMBL" id="NBCO01000028">
    <property type="protein sequence ID" value="ORC86497.1"/>
    <property type="molecule type" value="Genomic_DNA"/>
</dbReference>
<protein>
    <submittedName>
        <fullName evidence="2">Uncharacterized protein</fullName>
    </submittedName>
</protein>
<name>A0A1X0NP75_9TRYP</name>
<proteinExistence type="predicted"/>
<feature type="coiled-coil region" evidence="1">
    <location>
        <begin position="13"/>
        <end position="47"/>
    </location>
</feature>
<feature type="non-terminal residue" evidence="2">
    <location>
        <position position="1"/>
    </location>
</feature>
<evidence type="ECO:0000256" key="1">
    <source>
        <dbReference type="SAM" id="Coils"/>
    </source>
</evidence>
<accession>A0A1X0NP75</accession>
<dbReference type="Proteomes" id="UP000192257">
    <property type="component" value="Unassembled WGS sequence"/>
</dbReference>
<dbReference type="OrthoDB" id="10533425at2759"/>
<evidence type="ECO:0000313" key="3">
    <source>
        <dbReference type="Proteomes" id="UP000192257"/>
    </source>
</evidence>
<dbReference type="RefSeq" id="XP_028880563.1">
    <property type="nucleotide sequence ID" value="XM_029028244.1"/>
</dbReference>
<dbReference type="AlphaFoldDB" id="A0A1X0NP75"/>
<dbReference type="GeneID" id="39988024"/>
<keyword evidence="3" id="KW-1185">Reference proteome</keyword>
<reference evidence="2 3" key="1">
    <citation type="submission" date="2017-03" db="EMBL/GenBank/DDBJ databases">
        <title>An alternative strategy for trypanosome survival in the mammalian bloodstream revealed through genome and transcriptome analysis of the ubiquitous bovine parasite Trypanosoma (Megatrypanum) theileri.</title>
        <authorList>
            <person name="Kelly S."/>
            <person name="Ivens A."/>
            <person name="Mott A."/>
            <person name="O'Neill E."/>
            <person name="Emms D."/>
            <person name="Macleod O."/>
            <person name="Voorheis P."/>
            <person name="Matthews J."/>
            <person name="Matthews K."/>
            <person name="Carrington M."/>
        </authorList>
    </citation>
    <scope>NUCLEOTIDE SEQUENCE [LARGE SCALE GENOMIC DNA]</scope>
    <source>
        <strain evidence="2">Edinburgh</strain>
    </source>
</reference>
<evidence type="ECO:0000313" key="2">
    <source>
        <dbReference type="EMBL" id="ORC86497.1"/>
    </source>
</evidence>
<organism evidence="2 3">
    <name type="scientific">Trypanosoma theileri</name>
    <dbReference type="NCBI Taxonomy" id="67003"/>
    <lineage>
        <taxon>Eukaryota</taxon>
        <taxon>Discoba</taxon>
        <taxon>Euglenozoa</taxon>
        <taxon>Kinetoplastea</taxon>
        <taxon>Metakinetoplastina</taxon>
        <taxon>Trypanosomatida</taxon>
        <taxon>Trypanosomatidae</taxon>
        <taxon>Trypanosoma</taxon>
    </lineage>
</organism>
<comment type="caution">
    <text evidence="2">The sequence shown here is derived from an EMBL/GenBank/DDBJ whole genome shotgun (WGS) entry which is preliminary data.</text>
</comment>
<dbReference type="VEuPathDB" id="TriTrypDB:TM35_000282130"/>